<dbReference type="InterPro" id="IPR017748">
    <property type="entry name" value="TagF"/>
</dbReference>
<protein>
    <submittedName>
        <fullName evidence="1">Type VI secretion system-associated protein TagF</fullName>
    </submittedName>
</protein>
<name>A0ABV7CHZ7_9GAMM</name>
<dbReference type="NCBIfam" id="TIGR03373">
    <property type="entry name" value="VI_minor_4"/>
    <property type="match status" value="1"/>
</dbReference>
<proteinExistence type="predicted"/>
<keyword evidence="2" id="KW-1185">Reference proteome</keyword>
<reference evidence="2" key="1">
    <citation type="journal article" date="2019" name="Int. J. Syst. Evol. Microbiol.">
        <title>The Global Catalogue of Microorganisms (GCM) 10K type strain sequencing project: providing services to taxonomists for standard genome sequencing and annotation.</title>
        <authorList>
            <consortium name="The Broad Institute Genomics Platform"/>
            <consortium name="The Broad Institute Genome Sequencing Center for Infectious Disease"/>
            <person name="Wu L."/>
            <person name="Ma J."/>
        </authorList>
    </citation>
    <scope>NUCLEOTIDE SEQUENCE [LARGE SCALE GENOMIC DNA]</scope>
    <source>
        <strain evidence="2">KCTC 42730</strain>
    </source>
</reference>
<evidence type="ECO:0000313" key="1">
    <source>
        <dbReference type="EMBL" id="MFC3032161.1"/>
    </source>
</evidence>
<dbReference type="Gene3D" id="3.40.1730.10">
    <property type="entry name" value="pa0076 domain"/>
    <property type="match status" value="1"/>
</dbReference>
<dbReference type="RefSeq" id="WP_377122224.1">
    <property type="nucleotide sequence ID" value="NZ_JBHRSD010000011.1"/>
</dbReference>
<organism evidence="1 2">
    <name type="scientific">Pseudoalteromonas fenneropenaei</name>
    <dbReference type="NCBI Taxonomy" id="1737459"/>
    <lineage>
        <taxon>Bacteria</taxon>
        <taxon>Pseudomonadati</taxon>
        <taxon>Pseudomonadota</taxon>
        <taxon>Gammaproteobacteria</taxon>
        <taxon>Alteromonadales</taxon>
        <taxon>Pseudoalteromonadaceae</taxon>
        <taxon>Pseudoalteromonas</taxon>
    </lineage>
</organism>
<comment type="caution">
    <text evidence="1">The sequence shown here is derived from an EMBL/GenBank/DDBJ whole genome shotgun (WGS) entry which is preliminary data.</text>
</comment>
<dbReference type="EMBL" id="JBHRSD010000011">
    <property type="protein sequence ID" value="MFC3032161.1"/>
    <property type="molecule type" value="Genomic_DNA"/>
</dbReference>
<accession>A0ABV7CHZ7</accession>
<dbReference type="InterPro" id="IPR038225">
    <property type="entry name" value="TagF_sf"/>
</dbReference>
<dbReference type="Proteomes" id="UP001595453">
    <property type="component" value="Unassembled WGS sequence"/>
</dbReference>
<dbReference type="Pfam" id="PF09867">
    <property type="entry name" value="TagF_N"/>
    <property type="match status" value="1"/>
</dbReference>
<gene>
    <name evidence="1" type="primary">tagF</name>
    <name evidence="1" type="ORF">ACFOEE_06490</name>
</gene>
<sequence length="328" mass="36875">MFGLFNKKKTQPIKKQDYFGFFGKHAIQADFIKHQVNSRESIALDHWVQEGIAAVGRMQRDDKVELGRKSLFIIAGGPEESALVGVISASRDNIGRNYPFVNFVFASSADYKTHPAFLFLLESYSLQNISAVHERLLQSSSKTVMESVLSEQELVARQLMHCGDVSDAIAQLRKMPMLQIWQALQYQDIEARARLIGELASILKAVANRGCLRTQFGIRLPMPTDWQAAMLVGGFWLNLITNAVADHNWQPWVFYQFGHEELPASMVVFCRPVPASYFDAIYLPEQQGTSAIDLTQLKLSLPVTKAAMDLAIADNMSIFDALRSWSKV</sequence>
<evidence type="ECO:0000313" key="2">
    <source>
        <dbReference type="Proteomes" id="UP001595453"/>
    </source>
</evidence>